<dbReference type="Proteomes" id="UP000295294">
    <property type="component" value="Chromosome 1"/>
</dbReference>
<accession>A0A4P7LC44</accession>
<feature type="domain" description="Potassium channel" evidence="2">
    <location>
        <begin position="49"/>
        <end position="119"/>
    </location>
</feature>
<dbReference type="KEGG" id="cox:E0W60_04885"/>
<keyword evidence="3" id="KW-0407">Ion channel</keyword>
<reference evidence="3 4" key="1">
    <citation type="submission" date="2019-03" db="EMBL/GenBank/DDBJ databases">
        <title>Efficiently degradation of phenoxyalkanoic acid herbicides by Cupriavidus oxalaticus strain X32.</title>
        <authorList>
            <person name="Sheng X."/>
        </authorList>
    </citation>
    <scope>NUCLEOTIDE SEQUENCE [LARGE SCALE GENOMIC DNA]</scope>
    <source>
        <strain evidence="3 4">X32</strain>
    </source>
</reference>
<keyword evidence="1" id="KW-0472">Membrane</keyword>
<dbReference type="Pfam" id="PF07885">
    <property type="entry name" value="Ion_trans_2"/>
    <property type="match status" value="1"/>
</dbReference>
<feature type="transmembrane region" description="Helical" evidence="1">
    <location>
        <begin position="101"/>
        <end position="123"/>
    </location>
</feature>
<protein>
    <submittedName>
        <fullName evidence="3">Two pore domain potassium channel family protein</fullName>
    </submittedName>
</protein>
<name>A0A4P7LC44_9BURK</name>
<dbReference type="EMBL" id="CP038634">
    <property type="protein sequence ID" value="QBY51639.1"/>
    <property type="molecule type" value="Genomic_DNA"/>
</dbReference>
<evidence type="ECO:0000256" key="1">
    <source>
        <dbReference type="SAM" id="Phobius"/>
    </source>
</evidence>
<keyword evidence="3" id="KW-0813">Transport</keyword>
<feature type="transmembrane region" description="Helical" evidence="1">
    <location>
        <begin position="38"/>
        <end position="59"/>
    </location>
</feature>
<dbReference type="Gene3D" id="1.10.287.70">
    <property type="match status" value="1"/>
</dbReference>
<evidence type="ECO:0000313" key="3">
    <source>
        <dbReference type="EMBL" id="QBY51639.1"/>
    </source>
</evidence>
<keyword evidence="3" id="KW-0406">Ion transport</keyword>
<sequence>MALCVSIHAIGILAAFHWLKWRIPSGPRYFWRATHALISLAACTILLHLLQITAWGLFYYWRAGMPDLHTALYFSAVTYTTTGYGDVVLPQEWRLVGSVEALTGILMCGLSTGLYFAFFSRLVSKVLRDRKDEGPAQGGAA</sequence>
<evidence type="ECO:0000259" key="2">
    <source>
        <dbReference type="Pfam" id="PF07885"/>
    </source>
</evidence>
<proteinExistence type="predicted"/>
<keyword evidence="1" id="KW-0812">Transmembrane</keyword>
<dbReference type="OrthoDB" id="9813518at2"/>
<organism evidence="3 4">
    <name type="scientific">Cupriavidus oxalaticus</name>
    <dbReference type="NCBI Taxonomy" id="96344"/>
    <lineage>
        <taxon>Bacteria</taxon>
        <taxon>Pseudomonadati</taxon>
        <taxon>Pseudomonadota</taxon>
        <taxon>Betaproteobacteria</taxon>
        <taxon>Burkholderiales</taxon>
        <taxon>Burkholderiaceae</taxon>
        <taxon>Cupriavidus</taxon>
    </lineage>
</organism>
<evidence type="ECO:0000313" key="4">
    <source>
        <dbReference type="Proteomes" id="UP000295294"/>
    </source>
</evidence>
<dbReference type="SUPFAM" id="SSF81324">
    <property type="entry name" value="Voltage-gated potassium channels"/>
    <property type="match status" value="1"/>
</dbReference>
<gene>
    <name evidence="3" type="ORF">E0W60_04885</name>
</gene>
<keyword evidence="1" id="KW-1133">Transmembrane helix</keyword>
<dbReference type="GO" id="GO:0034220">
    <property type="term" value="P:monoatomic ion transmembrane transport"/>
    <property type="evidence" value="ECO:0007669"/>
    <property type="project" value="UniProtKB-KW"/>
</dbReference>
<dbReference type="InterPro" id="IPR013099">
    <property type="entry name" value="K_chnl_dom"/>
</dbReference>
<dbReference type="AlphaFoldDB" id="A0A4P7LC44"/>